<proteinExistence type="predicted"/>
<dbReference type="RefSeq" id="WP_058439570.1">
    <property type="nucleotide sequence ID" value="NZ_KQ758903.1"/>
</dbReference>
<reference evidence="2 3" key="1">
    <citation type="submission" date="2015-06" db="EMBL/GenBank/DDBJ databases">
        <title>Genome sequence of the organohalide-respiring Dehalogenimonas alkenigignens type strain (IP3-3T).</title>
        <authorList>
            <person name="Key T.A."/>
            <person name="Richmond D.P."/>
            <person name="Bowman K.S."/>
            <person name="Cho Y.-J."/>
            <person name="Chun J."/>
            <person name="da Costa M.S."/>
            <person name="Rainey F.A."/>
            <person name="Moe W.M."/>
        </authorList>
    </citation>
    <scope>NUCLEOTIDE SEQUENCE [LARGE SCALE GENOMIC DNA]</scope>
    <source>
        <strain evidence="2 3">IP3-3</strain>
    </source>
</reference>
<keyword evidence="3" id="KW-1185">Reference proteome</keyword>
<dbReference type="GO" id="GO:0009898">
    <property type="term" value="C:cytoplasmic side of plasma membrane"/>
    <property type="evidence" value="ECO:0007669"/>
    <property type="project" value="TreeGrafter"/>
</dbReference>
<dbReference type="InterPro" id="IPR027417">
    <property type="entry name" value="P-loop_NTPase"/>
</dbReference>
<sequence length="259" mass="27752">MTVSIAMAGKGGTGKTSVACLIIRYLVRHGGAPVLAVDADPAANLGLGLGLEVGKTVGQVLAGFNENKLLIPPGLSKEASLSIRLNETIVESRCVDLITMGRGEGAGCYCFPNNVLKNFIDQLLPNYSHLVMDNEAGLEHLSRGTTECVDELILMSNHSIKGIRTVGTIISLVDELKLNVKRKWVILNQCPAVVDPLVAAEIDRLGIGVDAAIPEDRMVVEFDWHRRSLLEMPDDSPAVAAVNGLMRKIGSNRFTGEKA</sequence>
<dbReference type="OrthoDB" id="9779073at2"/>
<dbReference type="Gene3D" id="3.40.50.300">
    <property type="entry name" value="P-loop containing nucleotide triphosphate hydrolases"/>
    <property type="match status" value="1"/>
</dbReference>
<dbReference type="GO" id="GO:0051782">
    <property type="term" value="P:negative regulation of cell division"/>
    <property type="evidence" value="ECO:0007669"/>
    <property type="project" value="TreeGrafter"/>
</dbReference>
<dbReference type="Pfam" id="PF01656">
    <property type="entry name" value="CbiA"/>
    <property type="match status" value="1"/>
</dbReference>
<dbReference type="GO" id="GO:0005829">
    <property type="term" value="C:cytosol"/>
    <property type="evidence" value="ECO:0007669"/>
    <property type="project" value="TreeGrafter"/>
</dbReference>
<dbReference type="InterPro" id="IPR050625">
    <property type="entry name" value="ParA/MinD_ATPase"/>
</dbReference>
<dbReference type="SUPFAM" id="SSF52540">
    <property type="entry name" value="P-loop containing nucleoside triphosphate hydrolases"/>
    <property type="match status" value="1"/>
</dbReference>
<evidence type="ECO:0000313" key="2">
    <source>
        <dbReference type="EMBL" id="KTB48614.1"/>
    </source>
</evidence>
<dbReference type="PIRSF" id="PIRSF005647">
    <property type="entry name" value="CooC"/>
    <property type="match status" value="1"/>
</dbReference>
<protein>
    <submittedName>
        <fullName evidence="2">CO dehydrogenase maturation factor</fullName>
    </submittedName>
</protein>
<dbReference type="GO" id="GO:0016887">
    <property type="term" value="F:ATP hydrolysis activity"/>
    <property type="evidence" value="ECO:0007669"/>
    <property type="project" value="TreeGrafter"/>
</dbReference>
<dbReference type="PANTHER" id="PTHR43384:SF7">
    <property type="entry name" value="CARBON-MONOXIDE DEHYDROGENASE ACCESSORY PROTEIN"/>
    <property type="match status" value="1"/>
</dbReference>
<dbReference type="EMBL" id="LFDV01000002">
    <property type="protein sequence ID" value="KTB48614.1"/>
    <property type="molecule type" value="Genomic_DNA"/>
</dbReference>
<feature type="domain" description="CobQ/CobB/MinD/ParA nucleotide binding" evidence="1">
    <location>
        <begin position="6"/>
        <end position="216"/>
    </location>
</feature>
<dbReference type="STRING" id="1217799.DEALK_14600"/>
<dbReference type="PATRIC" id="fig|1217799.6.peg.1508"/>
<gene>
    <name evidence="2" type="ORF">DEALK_14600</name>
</gene>
<organism evidence="2 3">
    <name type="scientific">Dehalogenimonas alkenigignens</name>
    <dbReference type="NCBI Taxonomy" id="1217799"/>
    <lineage>
        <taxon>Bacteria</taxon>
        <taxon>Bacillati</taxon>
        <taxon>Chloroflexota</taxon>
        <taxon>Dehalococcoidia</taxon>
        <taxon>Dehalococcoidales</taxon>
        <taxon>Dehalococcoidaceae</taxon>
        <taxon>Dehalogenimonas</taxon>
    </lineage>
</organism>
<dbReference type="InterPro" id="IPR002586">
    <property type="entry name" value="CobQ/CobB/MinD/ParA_Nub-bd_dom"/>
</dbReference>
<dbReference type="Proteomes" id="UP000053947">
    <property type="component" value="Unassembled WGS sequence"/>
</dbReference>
<dbReference type="PANTHER" id="PTHR43384">
    <property type="entry name" value="SEPTUM SITE-DETERMINING PROTEIN MIND HOMOLOG, CHLOROPLASTIC-RELATED"/>
    <property type="match status" value="1"/>
</dbReference>
<name>A0A0W0GJ54_9CHLR</name>
<dbReference type="GO" id="GO:0005524">
    <property type="term" value="F:ATP binding"/>
    <property type="evidence" value="ECO:0007669"/>
    <property type="project" value="TreeGrafter"/>
</dbReference>
<evidence type="ECO:0000313" key="3">
    <source>
        <dbReference type="Proteomes" id="UP000053947"/>
    </source>
</evidence>
<dbReference type="AlphaFoldDB" id="A0A0W0GJ54"/>
<evidence type="ECO:0000259" key="1">
    <source>
        <dbReference type="Pfam" id="PF01656"/>
    </source>
</evidence>
<dbReference type="InterPro" id="IPR014433">
    <property type="entry name" value="CooC"/>
</dbReference>
<comment type="caution">
    <text evidence="2">The sequence shown here is derived from an EMBL/GenBank/DDBJ whole genome shotgun (WGS) entry which is preliminary data.</text>
</comment>
<accession>A0A0W0GJ54</accession>